<gene>
    <name evidence="1" type="ORF">GCM10010269_63050</name>
</gene>
<dbReference type="Pfam" id="PF14072">
    <property type="entry name" value="DndB"/>
    <property type="match status" value="1"/>
</dbReference>
<evidence type="ECO:0008006" key="3">
    <source>
        <dbReference type="Google" id="ProtNLM"/>
    </source>
</evidence>
<organism evidence="1 2">
    <name type="scientific">Streptomyces humidus</name>
    <dbReference type="NCBI Taxonomy" id="52259"/>
    <lineage>
        <taxon>Bacteria</taxon>
        <taxon>Bacillati</taxon>
        <taxon>Actinomycetota</taxon>
        <taxon>Actinomycetes</taxon>
        <taxon>Kitasatosporales</taxon>
        <taxon>Streptomycetaceae</taxon>
        <taxon>Streptomyces</taxon>
    </lineage>
</organism>
<dbReference type="EMBL" id="BMTL01000031">
    <property type="protein sequence ID" value="GGS15197.1"/>
    <property type="molecule type" value="Genomic_DNA"/>
</dbReference>
<dbReference type="Proteomes" id="UP000606194">
    <property type="component" value="Unassembled WGS sequence"/>
</dbReference>
<protein>
    <recommendedName>
        <fullName evidence="3">DNA sulfur modification protein DndB</fullName>
    </recommendedName>
</protein>
<dbReference type="InterPro" id="IPR017601">
    <property type="entry name" value="DGQHR-contain_dom"/>
</dbReference>
<accession>A0A918G3C8</accession>
<proteinExistence type="predicted"/>
<comment type="caution">
    <text evidence="1">The sequence shown here is derived from an EMBL/GenBank/DDBJ whole genome shotgun (WGS) entry which is preliminary data.</text>
</comment>
<dbReference type="NCBIfam" id="TIGR03187">
    <property type="entry name" value="DGQHR"/>
    <property type="match status" value="1"/>
</dbReference>
<dbReference type="InterPro" id="IPR017642">
    <property type="entry name" value="DNA_S_mod_DndB"/>
</dbReference>
<dbReference type="AlphaFoldDB" id="A0A918G3C8"/>
<dbReference type="CDD" id="cd16412">
    <property type="entry name" value="dndB"/>
    <property type="match status" value="1"/>
</dbReference>
<dbReference type="NCBIfam" id="TIGR03233">
    <property type="entry name" value="DNA_S_dndB"/>
    <property type="match status" value="1"/>
</dbReference>
<evidence type="ECO:0000313" key="1">
    <source>
        <dbReference type="EMBL" id="GGS15197.1"/>
    </source>
</evidence>
<reference evidence="1" key="1">
    <citation type="journal article" date="2014" name="Int. J. Syst. Evol. Microbiol.">
        <title>Complete genome sequence of Corynebacterium casei LMG S-19264T (=DSM 44701T), isolated from a smear-ripened cheese.</title>
        <authorList>
            <consortium name="US DOE Joint Genome Institute (JGI-PGF)"/>
            <person name="Walter F."/>
            <person name="Albersmeier A."/>
            <person name="Kalinowski J."/>
            <person name="Ruckert C."/>
        </authorList>
    </citation>
    <scope>NUCLEOTIDE SEQUENCE</scope>
    <source>
        <strain evidence="1">JCM 4386</strain>
    </source>
</reference>
<sequence length="408" mass="45721">MVAAASRYVTDIITHFYENPVQYVTEITYDTAVIDQRGAQAAGEATFVGFEYIFPAIRGVQAGREFFVSMCPLRLIPKIFVFDDDEIAPEVRAQRVLNKGRLPALTRYILDNPDDYVFSALTASIDGEIAFEGIASEGAGMRAGQIRVPMAARFLINDGQHRRAAIELALKENPDLGDETIAVVFFHDAGLGRSQQMFADLNRHAVRPSRSIGVLYDQRDDLASLTRLLALKSSVFKQHVEMESSTLSARSRKLFTLSALHSGNQSLLQGLELKRDEAAVLAQAFWEYVDTLIPEWAMVRDRRMTAPDVRQNYIHSHGIALHALGRVGNSLLRESVDATVWQPRLKKLAAVDWSRTNTDWEGRAIIGGRVSKSHAQVTLTVTYLRRMLKLRLSPEEQRAEDAYQRGES</sequence>
<reference evidence="1" key="2">
    <citation type="submission" date="2020-09" db="EMBL/GenBank/DDBJ databases">
        <authorList>
            <person name="Sun Q."/>
            <person name="Ohkuma M."/>
        </authorList>
    </citation>
    <scope>NUCLEOTIDE SEQUENCE</scope>
    <source>
        <strain evidence="1">JCM 4386</strain>
    </source>
</reference>
<name>A0A918G3C8_9ACTN</name>
<evidence type="ECO:0000313" key="2">
    <source>
        <dbReference type="Proteomes" id="UP000606194"/>
    </source>
</evidence>
<keyword evidence="2" id="KW-1185">Reference proteome</keyword>